<dbReference type="EMBL" id="BPLQ01007237">
    <property type="protein sequence ID" value="GIY28922.1"/>
    <property type="molecule type" value="Genomic_DNA"/>
</dbReference>
<protein>
    <submittedName>
        <fullName evidence="1">Uncharacterized protein</fullName>
    </submittedName>
</protein>
<dbReference type="PANTHER" id="PTHR47331:SF5">
    <property type="entry name" value="RIBONUCLEASE H"/>
    <property type="match status" value="1"/>
</dbReference>
<evidence type="ECO:0000313" key="2">
    <source>
        <dbReference type="Proteomes" id="UP001054837"/>
    </source>
</evidence>
<gene>
    <name evidence="1" type="primary">AVEN_88668_1</name>
    <name evidence="1" type="ORF">CDAR_621401</name>
</gene>
<dbReference type="PANTHER" id="PTHR47331">
    <property type="entry name" value="PHD-TYPE DOMAIN-CONTAINING PROTEIN"/>
    <property type="match status" value="1"/>
</dbReference>
<dbReference type="InterPro" id="IPR005312">
    <property type="entry name" value="DUF1759"/>
</dbReference>
<organism evidence="1 2">
    <name type="scientific">Caerostris darwini</name>
    <dbReference type="NCBI Taxonomy" id="1538125"/>
    <lineage>
        <taxon>Eukaryota</taxon>
        <taxon>Metazoa</taxon>
        <taxon>Ecdysozoa</taxon>
        <taxon>Arthropoda</taxon>
        <taxon>Chelicerata</taxon>
        <taxon>Arachnida</taxon>
        <taxon>Araneae</taxon>
        <taxon>Araneomorphae</taxon>
        <taxon>Entelegynae</taxon>
        <taxon>Araneoidea</taxon>
        <taxon>Araneidae</taxon>
        <taxon>Caerostris</taxon>
    </lineage>
</organism>
<comment type="caution">
    <text evidence="1">The sequence shown here is derived from an EMBL/GenBank/DDBJ whole genome shotgun (WGS) entry which is preliminary data.</text>
</comment>
<sequence length="451" mass="52230">MVAQLIKLRGFEKAALTRIETFLTTVSSETSIISIKDRLVRLKKIFSKILEYESALPQEQSEMDEIENRYFDAKEVLQLLLEPTTRDELTMDLNSCFLYSSFGTTSDFRMSRLNIPVFYGDYNQWLPFKDLFKSVVHNNKTLTNIQRFQYLLGLLGEGPMAVIQHIPVTNDSYEDAWTKLMNRYDKKKQIVNNLLATFFSHHSISHVNASNLRLLADNSEQVVRGLKCVDRKATEPDVWIICMLLNKVDPETRRLWLEKTVYIDFPSFDVLIQFLNDRASTLESSKIETLGQVLRANGEPIGQNTRLGWFVAGNIKYSQITNLTSANLNIYDDLKRFWEIESIPAAKTPDLTPEEKFCEEHFLSNSKINSDSRFEVKLPFLKTNLKLGNSYNSALLRLKAIERIFLKDPEICKLHMQFMRGYIDLGHMKQTDNHSIKFLIMPSFISLIISF</sequence>
<reference evidence="1 2" key="1">
    <citation type="submission" date="2021-06" db="EMBL/GenBank/DDBJ databases">
        <title>Caerostris darwini draft genome.</title>
        <authorList>
            <person name="Kono N."/>
            <person name="Arakawa K."/>
        </authorList>
    </citation>
    <scope>NUCLEOTIDE SEQUENCE [LARGE SCALE GENOMIC DNA]</scope>
</reference>
<dbReference type="Proteomes" id="UP001054837">
    <property type="component" value="Unassembled WGS sequence"/>
</dbReference>
<name>A0AAV4S852_9ARAC</name>
<keyword evidence="2" id="KW-1185">Reference proteome</keyword>
<dbReference type="AlphaFoldDB" id="A0AAV4S852"/>
<dbReference type="Pfam" id="PF03564">
    <property type="entry name" value="DUF1759"/>
    <property type="match status" value="1"/>
</dbReference>
<evidence type="ECO:0000313" key="1">
    <source>
        <dbReference type="EMBL" id="GIY28922.1"/>
    </source>
</evidence>
<proteinExistence type="predicted"/>
<accession>A0AAV4S852</accession>